<protein>
    <recommendedName>
        <fullName evidence="2">CUE domain-containing protein</fullName>
    </recommendedName>
</protein>
<evidence type="ECO:0000259" key="2">
    <source>
        <dbReference type="PROSITE" id="PS51140"/>
    </source>
</evidence>
<accession>A0AA35S7J8</accession>
<dbReference type="InterPro" id="IPR009060">
    <property type="entry name" value="UBA-like_sf"/>
</dbReference>
<gene>
    <name evidence="3" type="ORF">GBAR_LOCUS14165</name>
</gene>
<proteinExistence type="predicted"/>
<dbReference type="EMBL" id="CASHTH010002072">
    <property type="protein sequence ID" value="CAI8024379.1"/>
    <property type="molecule type" value="Genomic_DNA"/>
</dbReference>
<name>A0AA35S7J8_GEOBA</name>
<dbReference type="InterPro" id="IPR003892">
    <property type="entry name" value="CUE"/>
</dbReference>
<comment type="caution">
    <text evidence="3">The sequence shown here is derived from an EMBL/GenBank/DDBJ whole genome shotgun (WGS) entry which is preliminary data.</text>
</comment>
<evidence type="ECO:0000256" key="1">
    <source>
        <dbReference type="SAM" id="MobiDB-lite"/>
    </source>
</evidence>
<dbReference type="Gene3D" id="1.10.8.10">
    <property type="entry name" value="DNA helicase RuvA subunit, C-terminal domain"/>
    <property type="match status" value="1"/>
</dbReference>
<reference evidence="3" key="1">
    <citation type="submission" date="2023-03" db="EMBL/GenBank/DDBJ databases">
        <authorList>
            <person name="Steffen K."/>
            <person name="Cardenas P."/>
        </authorList>
    </citation>
    <scope>NUCLEOTIDE SEQUENCE</scope>
</reference>
<evidence type="ECO:0000313" key="4">
    <source>
        <dbReference type="Proteomes" id="UP001174909"/>
    </source>
</evidence>
<dbReference type="Pfam" id="PF02845">
    <property type="entry name" value="CUE"/>
    <property type="match status" value="1"/>
</dbReference>
<feature type="region of interest" description="Disordered" evidence="1">
    <location>
        <begin position="75"/>
        <end position="146"/>
    </location>
</feature>
<evidence type="ECO:0000313" key="3">
    <source>
        <dbReference type="EMBL" id="CAI8024379.1"/>
    </source>
</evidence>
<sequence length="182" mass="19704">MRLSRVMATSSESVSSDIVQLSAMFPNLEWELVQTVLANHGGSVESAVHYLVAVLGESDVPVGGDIGGLPQVVMDEQADSDPGTPTGSVSIDIEDEVQRLEDSDNTDDKLHRQDLGRSPESLPSYKDVAEGYSSPPPSYDSLETSNISTAAAERTKSVLPGKFAHKIRTRHRKKKGYHSHDT</sequence>
<dbReference type="AlphaFoldDB" id="A0AA35S7J8"/>
<dbReference type="GO" id="GO:0043130">
    <property type="term" value="F:ubiquitin binding"/>
    <property type="evidence" value="ECO:0007669"/>
    <property type="project" value="InterPro"/>
</dbReference>
<keyword evidence="4" id="KW-1185">Reference proteome</keyword>
<dbReference type="Proteomes" id="UP001174909">
    <property type="component" value="Unassembled WGS sequence"/>
</dbReference>
<dbReference type="SUPFAM" id="SSF46934">
    <property type="entry name" value="UBA-like"/>
    <property type="match status" value="1"/>
</dbReference>
<dbReference type="PROSITE" id="PS51140">
    <property type="entry name" value="CUE"/>
    <property type="match status" value="1"/>
</dbReference>
<feature type="compositionally biased region" description="Basic and acidic residues" evidence="1">
    <location>
        <begin position="96"/>
        <end position="117"/>
    </location>
</feature>
<feature type="domain" description="CUE" evidence="2">
    <location>
        <begin position="13"/>
        <end position="57"/>
    </location>
</feature>
<organism evidence="3 4">
    <name type="scientific">Geodia barretti</name>
    <name type="common">Barrett's horny sponge</name>
    <dbReference type="NCBI Taxonomy" id="519541"/>
    <lineage>
        <taxon>Eukaryota</taxon>
        <taxon>Metazoa</taxon>
        <taxon>Porifera</taxon>
        <taxon>Demospongiae</taxon>
        <taxon>Heteroscleromorpha</taxon>
        <taxon>Tetractinellida</taxon>
        <taxon>Astrophorina</taxon>
        <taxon>Geodiidae</taxon>
        <taxon>Geodia</taxon>
    </lineage>
</organism>
<dbReference type="CDD" id="cd14279">
    <property type="entry name" value="CUE"/>
    <property type="match status" value="1"/>
</dbReference>